<sequence>MALESEKLEEKIVDNYFTDTLYSSREFKGGVGKFFTIVSQDENDIPNVVDVEHSYPIRNKIKTTLTFIKKENEITAISFKRFKYYKKEHWVEQPEEQITFSYSLFKKIIGYLQLLSELNLSAISERRIALADDTLPNIDDETKKKIKTLLLRKDGQKIIEELINSGIITSTDIVNIGYRKKQLDVFEKLLTQPDYFATYITESKITDTRHESVWQHFFHSNDWIFGYGLDYRFLGILQKEAHISNTDVAGKGAVINDFLLGCNKFTVLVELKKHDTPLFGKDKNRSNSWTLSDDLISGLSQILEQKASWQVSAETNASGNFDDKGNLIKQKTIDPKSILVIGSTKQFDGDDKENQIKAKTFELFRRDSRNIEILTYDELYERAKFIVEHKQKDN</sequence>
<proteinExistence type="predicted"/>
<dbReference type="AlphaFoldDB" id="A0A1G2C152"/>
<accession>A0A1G2C152</accession>
<evidence type="ECO:0000259" key="1">
    <source>
        <dbReference type="Pfam" id="PF14082"/>
    </source>
</evidence>
<evidence type="ECO:0000313" key="3">
    <source>
        <dbReference type="Proteomes" id="UP000177626"/>
    </source>
</evidence>
<gene>
    <name evidence="2" type="ORF">A2406_01615</name>
</gene>
<dbReference type="Proteomes" id="UP000177626">
    <property type="component" value="Unassembled WGS sequence"/>
</dbReference>
<comment type="caution">
    <text evidence="2">The sequence shown here is derived from an EMBL/GenBank/DDBJ whole genome shotgun (WGS) entry which is preliminary data.</text>
</comment>
<dbReference type="Pfam" id="PF14082">
    <property type="entry name" value="SduA_C"/>
    <property type="match status" value="1"/>
</dbReference>
<dbReference type="EMBL" id="MHKQ01000011">
    <property type="protein sequence ID" value="OGY94157.1"/>
    <property type="molecule type" value="Genomic_DNA"/>
</dbReference>
<evidence type="ECO:0000313" key="2">
    <source>
        <dbReference type="EMBL" id="OGY94157.1"/>
    </source>
</evidence>
<dbReference type="InterPro" id="IPR025359">
    <property type="entry name" value="SduA_C"/>
</dbReference>
<reference evidence="2 3" key="1">
    <citation type="journal article" date="2016" name="Nat. Commun.">
        <title>Thousands of microbial genomes shed light on interconnected biogeochemical processes in an aquifer system.</title>
        <authorList>
            <person name="Anantharaman K."/>
            <person name="Brown C.T."/>
            <person name="Hug L.A."/>
            <person name="Sharon I."/>
            <person name="Castelle C.J."/>
            <person name="Probst A.J."/>
            <person name="Thomas B.C."/>
            <person name="Singh A."/>
            <person name="Wilkins M.J."/>
            <person name="Karaoz U."/>
            <person name="Brodie E.L."/>
            <person name="Williams K.H."/>
            <person name="Hubbard S.S."/>
            <person name="Banfield J.F."/>
        </authorList>
    </citation>
    <scope>NUCLEOTIDE SEQUENCE [LARGE SCALE GENOMIC DNA]</scope>
</reference>
<protein>
    <recommendedName>
        <fullName evidence="1">Shedu protein SduA C-terminal domain-containing protein</fullName>
    </recommendedName>
</protein>
<feature type="domain" description="Shedu protein SduA C-terminal" evidence="1">
    <location>
        <begin position="210"/>
        <end position="380"/>
    </location>
</feature>
<organism evidence="2 3">
    <name type="scientific">Candidatus Komeilibacteria bacterium RIFOXYC1_FULL_37_11</name>
    <dbReference type="NCBI Taxonomy" id="1798555"/>
    <lineage>
        <taxon>Bacteria</taxon>
        <taxon>Candidatus Komeiliibacteriota</taxon>
    </lineage>
</organism>
<name>A0A1G2C152_9BACT</name>